<evidence type="ECO:0000259" key="6">
    <source>
        <dbReference type="Pfam" id="PF08546"/>
    </source>
</evidence>
<dbReference type="EC" id="1.1.1.169" evidence="4"/>
<evidence type="ECO:0000256" key="2">
    <source>
        <dbReference type="ARBA" id="ARBA00022857"/>
    </source>
</evidence>
<dbReference type="Proteomes" id="UP000185557">
    <property type="component" value="Unassembled WGS sequence"/>
</dbReference>
<dbReference type="InterPro" id="IPR013328">
    <property type="entry name" value="6PGD_dom2"/>
</dbReference>
<comment type="caution">
    <text evidence="7">The sequence shown here is derived from an EMBL/GenBank/DDBJ whole genome shotgun (WGS) entry which is preliminary data.</text>
</comment>
<dbReference type="PANTHER" id="PTHR21708:SF26">
    <property type="entry name" value="2-DEHYDROPANTOATE 2-REDUCTASE"/>
    <property type="match status" value="1"/>
</dbReference>
<evidence type="ECO:0000313" key="7">
    <source>
        <dbReference type="EMBL" id="OKH45179.1"/>
    </source>
</evidence>
<proteinExistence type="inferred from homology"/>
<dbReference type="UniPathway" id="UPA00028">
    <property type="reaction ID" value="UER00004"/>
</dbReference>
<dbReference type="SUPFAM" id="SSF51735">
    <property type="entry name" value="NAD(P)-binding Rossmann-fold domains"/>
    <property type="match status" value="1"/>
</dbReference>
<dbReference type="RefSeq" id="WP_073610330.1">
    <property type="nucleotide sequence ID" value="NZ_MRCG01000018.1"/>
</dbReference>
<dbReference type="EMBL" id="MRCG01000018">
    <property type="protein sequence ID" value="OKH45179.1"/>
    <property type="molecule type" value="Genomic_DNA"/>
</dbReference>
<evidence type="ECO:0000256" key="3">
    <source>
        <dbReference type="ARBA" id="ARBA00023002"/>
    </source>
</evidence>
<evidence type="ECO:0000256" key="4">
    <source>
        <dbReference type="RuleBase" id="RU362068"/>
    </source>
</evidence>
<dbReference type="InterPro" id="IPR013752">
    <property type="entry name" value="KPA_reductase"/>
</dbReference>
<dbReference type="Gene3D" id="3.40.50.720">
    <property type="entry name" value="NAD(P)-binding Rossmann-like Domain"/>
    <property type="match status" value="1"/>
</dbReference>
<comment type="function">
    <text evidence="4">Catalyzes the NADPH-dependent reduction of ketopantoate into pantoic acid.</text>
</comment>
<comment type="similarity">
    <text evidence="1 4">Belongs to the ketopantoate reductase family.</text>
</comment>
<protein>
    <recommendedName>
        <fullName evidence="4">2-dehydropantoate 2-reductase</fullName>
        <ecNumber evidence="4">1.1.1.169</ecNumber>
    </recommendedName>
    <alternativeName>
        <fullName evidence="4">Ketopantoate reductase</fullName>
    </alternativeName>
</protein>
<keyword evidence="3 4" id="KW-0560">Oxidoreductase</keyword>
<dbReference type="GO" id="GO:0015940">
    <property type="term" value="P:pantothenate biosynthetic process"/>
    <property type="evidence" value="ECO:0007669"/>
    <property type="project" value="UniProtKB-UniPathway"/>
</dbReference>
<dbReference type="InterPro" id="IPR003710">
    <property type="entry name" value="ApbA"/>
</dbReference>
<comment type="pathway">
    <text evidence="4">Cofactor biosynthesis; (R)-pantothenate biosynthesis; (R)-pantoate from 3-methyl-2-oxobutanoate: step 2/2.</text>
</comment>
<dbReference type="STRING" id="549789.NIES30_20600"/>
<dbReference type="SUPFAM" id="SSF48179">
    <property type="entry name" value="6-phosphogluconate dehydrogenase C-terminal domain-like"/>
    <property type="match status" value="1"/>
</dbReference>
<gene>
    <name evidence="7" type="ORF">NIES30_20600</name>
</gene>
<accession>A0A1U7J0I5</accession>
<reference evidence="7 8" key="1">
    <citation type="submission" date="2016-11" db="EMBL/GenBank/DDBJ databases">
        <title>Draft Genome Sequences of Nine Cyanobacterial Strains from Diverse Habitats.</title>
        <authorList>
            <person name="Zhu T."/>
            <person name="Hou S."/>
            <person name="Lu X."/>
            <person name="Hess W.R."/>
        </authorList>
    </citation>
    <scope>NUCLEOTIDE SEQUENCE [LARGE SCALE GENOMIC DNA]</scope>
    <source>
        <strain evidence="7 8">NIES-30</strain>
    </source>
</reference>
<dbReference type="NCBIfam" id="NF004887">
    <property type="entry name" value="PRK06249.1"/>
    <property type="match status" value="1"/>
</dbReference>
<comment type="catalytic activity">
    <reaction evidence="4">
        <text>(R)-pantoate + NADP(+) = 2-dehydropantoate + NADPH + H(+)</text>
        <dbReference type="Rhea" id="RHEA:16233"/>
        <dbReference type="ChEBI" id="CHEBI:11561"/>
        <dbReference type="ChEBI" id="CHEBI:15378"/>
        <dbReference type="ChEBI" id="CHEBI:15980"/>
        <dbReference type="ChEBI" id="CHEBI:57783"/>
        <dbReference type="ChEBI" id="CHEBI:58349"/>
        <dbReference type="EC" id="1.1.1.169"/>
    </reaction>
</comment>
<dbReference type="OrthoDB" id="9793586at2"/>
<keyword evidence="2 4" id="KW-0521">NADP</keyword>
<evidence type="ECO:0000313" key="8">
    <source>
        <dbReference type="Proteomes" id="UP000185557"/>
    </source>
</evidence>
<keyword evidence="4" id="KW-0566">Pantothenate biosynthesis</keyword>
<dbReference type="InterPro" id="IPR051402">
    <property type="entry name" value="KPR-Related"/>
</dbReference>
<feature type="domain" description="Ketopantoate reductase N-terminal" evidence="5">
    <location>
        <begin position="5"/>
        <end position="151"/>
    </location>
</feature>
<dbReference type="InterPro" id="IPR013332">
    <property type="entry name" value="KPR_N"/>
</dbReference>
<evidence type="ECO:0000256" key="1">
    <source>
        <dbReference type="ARBA" id="ARBA00007870"/>
    </source>
</evidence>
<dbReference type="GO" id="GO:0008677">
    <property type="term" value="F:2-dehydropantoate 2-reductase activity"/>
    <property type="evidence" value="ECO:0007669"/>
    <property type="project" value="UniProtKB-EC"/>
</dbReference>
<keyword evidence="8" id="KW-1185">Reference proteome</keyword>
<dbReference type="PANTHER" id="PTHR21708">
    <property type="entry name" value="PROBABLE 2-DEHYDROPANTOATE 2-REDUCTASE"/>
    <property type="match status" value="1"/>
</dbReference>
<dbReference type="InterPro" id="IPR036291">
    <property type="entry name" value="NAD(P)-bd_dom_sf"/>
</dbReference>
<evidence type="ECO:0000259" key="5">
    <source>
        <dbReference type="Pfam" id="PF02558"/>
    </source>
</evidence>
<dbReference type="FunFam" id="1.10.1040.10:FF:000017">
    <property type="entry name" value="2-dehydropantoate 2-reductase"/>
    <property type="match status" value="1"/>
</dbReference>
<sequence length="320" mass="34814">MSLRYAVVGTGAVGGYYGARLQQGGAEVHFLLHRDYDHVLKSGLVVQSIAGDFVLPQVQAHCTTATMPPVDVVVIGLKTTQNALLPNLLPPLLGPKTAILTLQNGFGIEAELAAWVGDRPILGGLCVICANKVGPGAIRHLDYGNLLLGQHRPDHQPAGISPLLEQIVQDFAAGQVTVDKVEDLRLARWRKLLWNIPFNGLSVVMAATTDEMMADPNIRQLAEWLMADVLEAAQHDGDTLSPGQNRHLPPALVAQMLAHTEQMTPYRTSMKIDFDEGRPLEVEAIYGNALRTAQAAGATVPRIEMLYHWLKAIDRRRGKG</sequence>
<dbReference type="GO" id="GO:0005737">
    <property type="term" value="C:cytoplasm"/>
    <property type="evidence" value="ECO:0007669"/>
    <property type="project" value="TreeGrafter"/>
</dbReference>
<dbReference type="Pfam" id="PF08546">
    <property type="entry name" value="ApbA_C"/>
    <property type="match status" value="1"/>
</dbReference>
<dbReference type="Pfam" id="PF02558">
    <property type="entry name" value="ApbA"/>
    <property type="match status" value="1"/>
</dbReference>
<organism evidence="7 8">
    <name type="scientific">Phormidium tenue NIES-30</name>
    <dbReference type="NCBI Taxonomy" id="549789"/>
    <lineage>
        <taxon>Bacteria</taxon>
        <taxon>Bacillati</taxon>
        <taxon>Cyanobacteriota</taxon>
        <taxon>Cyanophyceae</taxon>
        <taxon>Oscillatoriophycideae</taxon>
        <taxon>Oscillatoriales</taxon>
        <taxon>Oscillatoriaceae</taxon>
        <taxon>Phormidium</taxon>
    </lineage>
</organism>
<dbReference type="InterPro" id="IPR008927">
    <property type="entry name" value="6-PGluconate_DH-like_C_sf"/>
</dbReference>
<feature type="domain" description="Ketopantoate reductase C-terminal" evidence="6">
    <location>
        <begin position="183"/>
        <end position="313"/>
    </location>
</feature>
<name>A0A1U7J0I5_9CYAN</name>
<dbReference type="NCBIfam" id="TIGR00745">
    <property type="entry name" value="apbA_panE"/>
    <property type="match status" value="1"/>
</dbReference>
<dbReference type="AlphaFoldDB" id="A0A1U7J0I5"/>
<dbReference type="Gene3D" id="1.10.1040.10">
    <property type="entry name" value="N-(1-d-carboxylethyl)-l-norvaline Dehydrogenase, domain 2"/>
    <property type="match status" value="1"/>
</dbReference>